<dbReference type="InterPro" id="IPR018392">
    <property type="entry name" value="LysM"/>
</dbReference>
<dbReference type="Gene3D" id="3.10.350.10">
    <property type="entry name" value="LysM domain"/>
    <property type="match status" value="1"/>
</dbReference>
<dbReference type="STRING" id="1172194.WQQ_18110"/>
<dbReference type="OrthoDB" id="9765158at2"/>
<feature type="domain" description="LysM" evidence="2">
    <location>
        <begin position="75"/>
        <end position="123"/>
    </location>
</feature>
<keyword evidence="1" id="KW-0732">Signal</keyword>
<accession>I7ZIC4</accession>
<dbReference type="SMART" id="SM00257">
    <property type="entry name" value="LysM"/>
    <property type="match status" value="1"/>
</dbReference>
<dbReference type="RefSeq" id="WP_007184760.1">
    <property type="nucleotide sequence ID" value="NZ_AKGD01000001.1"/>
</dbReference>
<evidence type="ECO:0000313" key="3">
    <source>
        <dbReference type="EMBL" id="EIT71674.1"/>
    </source>
</evidence>
<sequence>MPNYKRSQPPFGRSPAPKFCAGLGLLAALVACASAPPPAAPSPPPAFEPVSAPASAALPIAPQVAPVALRPDAPLTYTVQRGDTLWSIANRYLLDPWQWPEIWIVNGQVANPHLIYPGDVLQLSVVDGRPQLGLAVERLSPQIRESSIEGAIPTIPLDAIRDFLRGPRLVTPEQLAAAPYLLAFVDDHLIGGEGNLIYAKNLPAGQPYRYALVRPGQVYRDPDDQRVLGLEAIPVGLAEARQFGQPATMALAATYREALIGDRLLPVDDDAFKADFHPHAPTHAIGGRIVAAFDGLSQISQYQIVAINRGAEQGLEAGHVLQILRQGELVRDPHAKGRVQLPDQPAGLMLVFKTTARLSYALVMSVTRPAHVLDKVEAPIPGTLVGSSR</sequence>
<dbReference type="EMBL" id="AKGD01000001">
    <property type="protein sequence ID" value="EIT71674.1"/>
    <property type="molecule type" value="Genomic_DNA"/>
</dbReference>
<evidence type="ECO:0000313" key="4">
    <source>
        <dbReference type="Proteomes" id="UP000003704"/>
    </source>
</evidence>
<keyword evidence="4" id="KW-1185">Reference proteome</keyword>
<comment type="caution">
    <text evidence="3">The sequence shown here is derived from an EMBL/GenBank/DDBJ whole genome shotgun (WGS) entry which is preliminary data.</text>
</comment>
<dbReference type="CDD" id="cd00118">
    <property type="entry name" value="LysM"/>
    <property type="match status" value="1"/>
</dbReference>
<dbReference type="Proteomes" id="UP000003704">
    <property type="component" value="Unassembled WGS sequence"/>
</dbReference>
<reference evidence="3 4" key="1">
    <citation type="journal article" date="2012" name="J. Bacteriol.">
        <title>Genome Sequence of n-Alkane-Degrading Hydrocarboniphaga effusa Strain AP103T (ATCC BAA-332T).</title>
        <authorList>
            <person name="Chang H.K."/>
            <person name="Zylstra G.J."/>
            <person name="Chae J.C."/>
        </authorList>
    </citation>
    <scope>NUCLEOTIDE SEQUENCE [LARGE SCALE GENOMIC DNA]</scope>
    <source>
        <strain evidence="3 4">AP103</strain>
    </source>
</reference>
<dbReference type="PANTHER" id="PTHR34700:SF4">
    <property type="entry name" value="PHAGE-LIKE ELEMENT PBSX PROTEIN XKDP"/>
    <property type="match status" value="1"/>
</dbReference>
<feature type="chain" id="PRO_5003713000" description="LysM domain-containing protein" evidence="1">
    <location>
        <begin position="40"/>
        <end position="389"/>
    </location>
</feature>
<dbReference type="InterPro" id="IPR052196">
    <property type="entry name" value="Bact_Kbp"/>
</dbReference>
<gene>
    <name evidence="3" type="ORF">WQQ_18110</name>
</gene>
<dbReference type="InterPro" id="IPR036779">
    <property type="entry name" value="LysM_dom_sf"/>
</dbReference>
<name>I7ZIC4_9GAMM</name>
<dbReference type="PANTHER" id="PTHR34700">
    <property type="entry name" value="POTASSIUM BINDING PROTEIN KBP"/>
    <property type="match status" value="1"/>
</dbReference>
<dbReference type="PROSITE" id="PS51257">
    <property type="entry name" value="PROKAR_LIPOPROTEIN"/>
    <property type="match status" value="1"/>
</dbReference>
<feature type="signal peptide" evidence="1">
    <location>
        <begin position="1"/>
        <end position="39"/>
    </location>
</feature>
<dbReference type="SUPFAM" id="SSF54106">
    <property type="entry name" value="LysM domain"/>
    <property type="match status" value="1"/>
</dbReference>
<protein>
    <recommendedName>
        <fullName evidence="2">LysM domain-containing protein</fullName>
    </recommendedName>
</protein>
<evidence type="ECO:0000256" key="1">
    <source>
        <dbReference type="SAM" id="SignalP"/>
    </source>
</evidence>
<organism evidence="3 4">
    <name type="scientific">Hydrocarboniphaga effusa AP103</name>
    <dbReference type="NCBI Taxonomy" id="1172194"/>
    <lineage>
        <taxon>Bacteria</taxon>
        <taxon>Pseudomonadati</taxon>
        <taxon>Pseudomonadota</taxon>
        <taxon>Gammaproteobacteria</taxon>
        <taxon>Nevskiales</taxon>
        <taxon>Nevskiaceae</taxon>
        <taxon>Hydrocarboniphaga</taxon>
    </lineage>
</organism>
<dbReference type="Pfam" id="PF01476">
    <property type="entry name" value="LysM"/>
    <property type="match status" value="1"/>
</dbReference>
<dbReference type="AlphaFoldDB" id="I7ZIC4"/>
<proteinExistence type="predicted"/>
<dbReference type="PROSITE" id="PS51782">
    <property type="entry name" value="LYSM"/>
    <property type="match status" value="1"/>
</dbReference>
<evidence type="ECO:0000259" key="2">
    <source>
        <dbReference type="PROSITE" id="PS51782"/>
    </source>
</evidence>
<dbReference type="PATRIC" id="fig|1172194.4.peg.1752"/>